<accession>A0A9Q1FDV0</accession>
<organism evidence="2 3">
    <name type="scientific">Synaphobranchus kaupii</name>
    <name type="common">Kaup's arrowtooth eel</name>
    <dbReference type="NCBI Taxonomy" id="118154"/>
    <lineage>
        <taxon>Eukaryota</taxon>
        <taxon>Metazoa</taxon>
        <taxon>Chordata</taxon>
        <taxon>Craniata</taxon>
        <taxon>Vertebrata</taxon>
        <taxon>Euteleostomi</taxon>
        <taxon>Actinopterygii</taxon>
        <taxon>Neopterygii</taxon>
        <taxon>Teleostei</taxon>
        <taxon>Anguilliformes</taxon>
        <taxon>Synaphobranchidae</taxon>
        <taxon>Synaphobranchus</taxon>
    </lineage>
</organism>
<proteinExistence type="predicted"/>
<feature type="region of interest" description="Disordered" evidence="1">
    <location>
        <begin position="33"/>
        <end position="76"/>
    </location>
</feature>
<feature type="compositionally biased region" description="Polar residues" evidence="1">
    <location>
        <begin position="40"/>
        <end position="52"/>
    </location>
</feature>
<comment type="caution">
    <text evidence="2">The sequence shown here is derived from an EMBL/GenBank/DDBJ whole genome shotgun (WGS) entry which is preliminary data.</text>
</comment>
<evidence type="ECO:0000313" key="2">
    <source>
        <dbReference type="EMBL" id="KAJ8356225.1"/>
    </source>
</evidence>
<name>A0A9Q1FDV0_SYNKA</name>
<feature type="compositionally biased region" description="Polar residues" evidence="1">
    <location>
        <begin position="111"/>
        <end position="120"/>
    </location>
</feature>
<evidence type="ECO:0000313" key="3">
    <source>
        <dbReference type="Proteomes" id="UP001152622"/>
    </source>
</evidence>
<keyword evidence="3" id="KW-1185">Reference proteome</keyword>
<reference evidence="2" key="1">
    <citation type="journal article" date="2023" name="Science">
        <title>Genome structures resolve the early diversification of teleost fishes.</title>
        <authorList>
            <person name="Parey E."/>
            <person name="Louis A."/>
            <person name="Montfort J."/>
            <person name="Bouchez O."/>
            <person name="Roques C."/>
            <person name="Iampietro C."/>
            <person name="Lluch J."/>
            <person name="Castinel A."/>
            <person name="Donnadieu C."/>
            <person name="Desvignes T."/>
            <person name="Floi Bucao C."/>
            <person name="Jouanno E."/>
            <person name="Wen M."/>
            <person name="Mejri S."/>
            <person name="Dirks R."/>
            <person name="Jansen H."/>
            <person name="Henkel C."/>
            <person name="Chen W.J."/>
            <person name="Zahm M."/>
            <person name="Cabau C."/>
            <person name="Klopp C."/>
            <person name="Thompson A.W."/>
            <person name="Robinson-Rechavi M."/>
            <person name="Braasch I."/>
            <person name="Lecointre G."/>
            <person name="Bobe J."/>
            <person name="Postlethwait J.H."/>
            <person name="Berthelot C."/>
            <person name="Roest Crollius H."/>
            <person name="Guiguen Y."/>
        </authorList>
    </citation>
    <scope>NUCLEOTIDE SEQUENCE</scope>
    <source>
        <strain evidence="2">WJC10195</strain>
    </source>
</reference>
<dbReference type="Proteomes" id="UP001152622">
    <property type="component" value="Chromosome 6"/>
</dbReference>
<gene>
    <name evidence="2" type="ORF">SKAU_G00190190</name>
</gene>
<feature type="compositionally biased region" description="Polar residues" evidence="1">
    <location>
        <begin position="94"/>
        <end position="103"/>
    </location>
</feature>
<evidence type="ECO:0000256" key="1">
    <source>
        <dbReference type="SAM" id="MobiDB-lite"/>
    </source>
</evidence>
<feature type="region of interest" description="Disordered" evidence="1">
    <location>
        <begin position="90"/>
        <end position="120"/>
    </location>
</feature>
<dbReference type="EMBL" id="JAINUF010000006">
    <property type="protein sequence ID" value="KAJ8356225.1"/>
    <property type="molecule type" value="Genomic_DNA"/>
</dbReference>
<dbReference type="AlphaFoldDB" id="A0A9Q1FDV0"/>
<protein>
    <submittedName>
        <fullName evidence="2">Uncharacterized protein</fullName>
    </submittedName>
</protein>
<sequence>MRMYARVINRKEREECKQRKECDRRRKCERELMITKRETTPSLQHEQDTGNMKTRHETREQVWQPEGTEPRRGDRRKICQADVERWHAHIRNSGDVTTSTRKYTTPEENTRQVSCSESPG</sequence>